<dbReference type="Proteomes" id="UP000823775">
    <property type="component" value="Unassembled WGS sequence"/>
</dbReference>
<reference evidence="1 2" key="1">
    <citation type="journal article" date="2021" name="BMC Genomics">
        <title>Datura genome reveals duplications of psychoactive alkaloid biosynthetic genes and high mutation rate following tissue culture.</title>
        <authorList>
            <person name="Rajewski A."/>
            <person name="Carter-House D."/>
            <person name="Stajich J."/>
            <person name="Litt A."/>
        </authorList>
    </citation>
    <scope>NUCLEOTIDE SEQUENCE [LARGE SCALE GENOMIC DNA]</scope>
    <source>
        <strain evidence="1">AR-01</strain>
    </source>
</reference>
<name>A0ABS8V3Z7_DATST</name>
<sequence length="163" mass="18028">MEYENKNMGISNKIANLNDHRLIAIIVVKNVYGQDGLARAIGDVPDPDPVDCSRVLVFIKKSLHQMDDFSPGIRQANHNDDKPGGGNYFVVQKSFTSYLQVKQGLQVQVLQFAGIGRTSECTQEGEDSGQRAMQIGMLSERFLLKVTGVEQSLTTTRKAYACC</sequence>
<proteinExistence type="predicted"/>
<organism evidence="1 2">
    <name type="scientific">Datura stramonium</name>
    <name type="common">Jimsonweed</name>
    <name type="synonym">Common thornapple</name>
    <dbReference type="NCBI Taxonomy" id="4076"/>
    <lineage>
        <taxon>Eukaryota</taxon>
        <taxon>Viridiplantae</taxon>
        <taxon>Streptophyta</taxon>
        <taxon>Embryophyta</taxon>
        <taxon>Tracheophyta</taxon>
        <taxon>Spermatophyta</taxon>
        <taxon>Magnoliopsida</taxon>
        <taxon>eudicotyledons</taxon>
        <taxon>Gunneridae</taxon>
        <taxon>Pentapetalae</taxon>
        <taxon>asterids</taxon>
        <taxon>lamiids</taxon>
        <taxon>Solanales</taxon>
        <taxon>Solanaceae</taxon>
        <taxon>Solanoideae</taxon>
        <taxon>Datureae</taxon>
        <taxon>Datura</taxon>
    </lineage>
</organism>
<keyword evidence="2" id="KW-1185">Reference proteome</keyword>
<comment type="caution">
    <text evidence="1">The sequence shown here is derived from an EMBL/GenBank/DDBJ whole genome shotgun (WGS) entry which is preliminary data.</text>
</comment>
<dbReference type="EMBL" id="JACEIK010003453">
    <property type="protein sequence ID" value="MCD9641778.1"/>
    <property type="molecule type" value="Genomic_DNA"/>
</dbReference>
<gene>
    <name evidence="1" type="ORF">HAX54_028213</name>
</gene>
<accession>A0ABS8V3Z7</accession>
<evidence type="ECO:0000313" key="1">
    <source>
        <dbReference type="EMBL" id="MCD9641778.1"/>
    </source>
</evidence>
<protein>
    <submittedName>
        <fullName evidence="1">Uncharacterized protein</fullName>
    </submittedName>
</protein>
<evidence type="ECO:0000313" key="2">
    <source>
        <dbReference type="Proteomes" id="UP000823775"/>
    </source>
</evidence>